<dbReference type="Gene3D" id="1.50.10.160">
    <property type="match status" value="1"/>
</dbReference>
<protein>
    <submittedName>
        <fullName evidence="3">Ent-kaurene synthase</fullName>
    </submittedName>
</protein>
<dbReference type="PANTHER" id="PTHR31739:SF25">
    <property type="entry name" value="(E,E)-GERANYLLINALOOL SYNTHASE"/>
    <property type="match status" value="1"/>
</dbReference>
<keyword evidence="4" id="KW-1185">Reference proteome</keyword>
<dbReference type="GO" id="GO:0010333">
    <property type="term" value="F:terpene synthase activity"/>
    <property type="evidence" value="ECO:0007669"/>
    <property type="project" value="InterPro"/>
</dbReference>
<dbReference type="PANTHER" id="PTHR31739">
    <property type="entry name" value="ENT-COPALYL DIPHOSPHATE SYNTHASE, CHLOROPLASTIC"/>
    <property type="match status" value="1"/>
</dbReference>
<dbReference type="AlphaFoldDB" id="A0AAW0QU76"/>
<name>A0AAW0QU76_9PEZI</name>
<dbReference type="GO" id="GO:0000287">
    <property type="term" value="F:magnesium ion binding"/>
    <property type="evidence" value="ECO:0007669"/>
    <property type="project" value="TreeGrafter"/>
</dbReference>
<feature type="region of interest" description="Disordered" evidence="2">
    <location>
        <begin position="859"/>
        <end position="879"/>
    </location>
</feature>
<evidence type="ECO:0000313" key="3">
    <source>
        <dbReference type="EMBL" id="KAK8109443.1"/>
    </source>
</evidence>
<accession>A0AAW0QU76</accession>
<dbReference type="EMBL" id="JAQQWP010000007">
    <property type="protein sequence ID" value="KAK8109443.1"/>
    <property type="molecule type" value="Genomic_DNA"/>
</dbReference>
<sequence>MDVSLSIRSNDMLSDIASRCSVGSGFGSMSPSIYDTAWISMIRKPDGKYLFPDSFKFLLDHQLPSGAWISYASPIDGILNTAAALLALRQRISDELYEGGLTEISDRAEVALTALLEAWDVSSCDQVGFEVLVIRHLTMLQDQQVTITFPQYYKLQKLYDAKMSHATVSRIYKTRSTFLHSLEGLSGLIDFDRLRCWLEEDGSMMGSPSSTAAYLMYSSVWDERAVAYLERVVANGSGNGDGSVPCAWPTSIFEVAWAVTALMESGASVSDQASCSIAQFLDDALASNTGIVGFSPSFLPDADDTAKVILALHYLGGNPKVEPLIRAFEAPGHFVTYNRERNPSFSANANVLSCLCAAHGAVTHTKEIVKAAEFLCTKFETDDINEKWHIHDLYSTMLLSQSFVHMFSLQQGVIREMDRRSPALLQRIRVISLHILMRTMHLQLQDGSWDGLCEVTAYAILTLASILRLPWMQVISQEAITRNIQRGKSFLESNAHLWSQGSYLWVEKVIYSSPTISEAYCMAAFQVPISRPLMSSTDPSPTYIEADIRKAGQLVWPLPLLSQLDRSRRDMTELQATFAMRQLHRQRFDIMPRPAMAKDKYLAIIPLTWTACNVLHGCSLSLYQLQEMMILSRLQYQVDEFMETTVEGLDGELSAVRLLIHKLCGNYLNDRSGIHEPVPNGLSQEGLDDEDRSRLHHIQTVLGSYTGHIMRHPATLATPASVQERLCFELEKFLLAHVRQSEDNRGRFKCLELCLNGKTEFDKTTPEANGIHKSLPRRTFYDWVRTTSADHTSCPLSFVFFNCLIMVRPHMNAFSSPRTAYAVEDVFRHLASLCRIQNDYGSITRDRIEGNLNSMDFPEFYQGPSPNSRPTKEGDLAPGQSVKDDLLWIADYERWGLDASMARLEKEMNNDKLADYLRLFIHVTDLYGMIYLQKDVSSWKVQK</sequence>
<dbReference type="InterPro" id="IPR050148">
    <property type="entry name" value="Terpene_synthase-like"/>
</dbReference>
<evidence type="ECO:0000256" key="2">
    <source>
        <dbReference type="SAM" id="MobiDB-lite"/>
    </source>
</evidence>
<gene>
    <name evidence="3" type="ORF">PG999_007580</name>
</gene>
<proteinExistence type="inferred from homology"/>
<dbReference type="Gene3D" id="1.50.10.20">
    <property type="match status" value="1"/>
</dbReference>
<dbReference type="Proteomes" id="UP001392437">
    <property type="component" value="Unassembled WGS sequence"/>
</dbReference>
<comment type="caution">
    <text evidence="3">The sequence shown here is derived from an EMBL/GenBank/DDBJ whole genome shotgun (WGS) entry which is preliminary data.</text>
</comment>
<evidence type="ECO:0000256" key="1">
    <source>
        <dbReference type="ARBA" id="ARBA00006333"/>
    </source>
</evidence>
<organism evidence="3 4">
    <name type="scientific">Apiospora kogelbergensis</name>
    <dbReference type="NCBI Taxonomy" id="1337665"/>
    <lineage>
        <taxon>Eukaryota</taxon>
        <taxon>Fungi</taxon>
        <taxon>Dikarya</taxon>
        <taxon>Ascomycota</taxon>
        <taxon>Pezizomycotina</taxon>
        <taxon>Sordariomycetes</taxon>
        <taxon>Xylariomycetidae</taxon>
        <taxon>Amphisphaeriales</taxon>
        <taxon>Apiosporaceae</taxon>
        <taxon>Apiospora</taxon>
    </lineage>
</organism>
<dbReference type="InterPro" id="IPR008930">
    <property type="entry name" value="Terpenoid_cyclase/PrenylTrfase"/>
</dbReference>
<dbReference type="SUPFAM" id="SSF48239">
    <property type="entry name" value="Terpenoid cyclases/Protein prenyltransferases"/>
    <property type="match status" value="2"/>
</dbReference>
<comment type="similarity">
    <text evidence="1">Belongs to the terpene synthase family.</text>
</comment>
<evidence type="ECO:0000313" key="4">
    <source>
        <dbReference type="Proteomes" id="UP001392437"/>
    </source>
</evidence>
<dbReference type="GO" id="GO:0016102">
    <property type="term" value="P:diterpenoid biosynthetic process"/>
    <property type="evidence" value="ECO:0007669"/>
    <property type="project" value="TreeGrafter"/>
</dbReference>
<reference evidence="3 4" key="1">
    <citation type="submission" date="2023-01" db="EMBL/GenBank/DDBJ databases">
        <title>Analysis of 21 Apiospora genomes using comparative genomics revels a genus with tremendous synthesis potential of carbohydrate active enzymes and secondary metabolites.</title>
        <authorList>
            <person name="Sorensen T."/>
        </authorList>
    </citation>
    <scope>NUCLEOTIDE SEQUENCE [LARGE SCALE GENOMIC DNA]</scope>
    <source>
        <strain evidence="3 4">CBS 117206</strain>
    </source>
</reference>